<organism evidence="2 3">
    <name type="scientific">Rothia koreensis</name>
    <dbReference type="NCBI Taxonomy" id="592378"/>
    <lineage>
        <taxon>Bacteria</taxon>
        <taxon>Bacillati</taxon>
        <taxon>Actinomycetota</taxon>
        <taxon>Actinomycetes</taxon>
        <taxon>Micrococcales</taxon>
        <taxon>Micrococcaceae</taxon>
        <taxon>Rothia</taxon>
    </lineage>
</organism>
<proteinExistence type="predicted"/>
<evidence type="ECO:0000256" key="1">
    <source>
        <dbReference type="SAM" id="MobiDB-lite"/>
    </source>
</evidence>
<protein>
    <submittedName>
        <fullName evidence="2">Type I-E CRISPR-associated endoribonuclease Cas2</fullName>
    </submittedName>
</protein>
<feature type="region of interest" description="Disordered" evidence="1">
    <location>
        <begin position="91"/>
        <end position="148"/>
    </location>
</feature>
<accession>A0A7K1LIY1</accession>
<sequence length="148" mass="16430">MTVLILTACPAGLRGFITRWLLEISAGVFVGCVSARVRDEIWKATVDLAKNGRSIMVIDADNEQGLDFRVHRHDWIPKDFDGLTLMQRPLPGPVSGTISRTKNFDSEASGGPNDSPQFKGQESGESGRTPDRGWSKASRRRFLKRTKD</sequence>
<dbReference type="Pfam" id="PF09707">
    <property type="entry name" value="Cas_Cas2CT1978"/>
    <property type="match status" value="1"/>
</dbReference>
<dbReference type="AlphaFoldDB" id="A0A7K1LIY1"/>
<keyword evidence="3" id="KW-1185">Reference proteome</keyword>
<feature type="compositionally biased region" description="Basic residues" evidence="1">
    <location>
        <begin position="137"/>
        <end position="148"/>
    </location>
</feature>
<gene>
    <name evidence="2" type="primary">cas2e</name>
    <name evidence="2" type="ORF">GMA10_06550</name>
</gene>
<dbReference type="CDD" id="cd09755">
    <property type="entry name" value="Cas2_I-E"/>
    <property type="match status" value="1"/>
</dbReference>
<evidence type="ECO:0000313" key="2">
    <source>
        <dbReference type="EMBL" id="MUN54872.1"/>
    </source>
</evidence>
<dbReference type="InterPro" id="IPR010152">
    <property type="entry name" value="CRISPR-assoc_prot_Cas2_sub"/>
</dbReference>
<evidence type="ECO:0000313" key="3">
    <source>
        <dbReference type="Proteomes" id="UP000462152"/>
    </source>
</evidence>
<dbReference type="Gene3D" id="3.30.70.240">
    <property type="match status" value="1"/>
</dbReference>
<dbReference type="RefSeq" id="WP_129314934.1">
    <property type="nucleotide sequence ID" value="NZ_NOIQ01000003.1"/>
</dbReference>
<dbReference type="NCBIfam" id="TIGR01873">
    <property type="entry name" value="cas_CT1978"/>
    <property type="match status" value="1"/>
</dbReference>
<dbReference type="Proteomes" id="UP000462152">
    <property type="component" value="Unassembled WGS sequence"/>
</dbReference>
<reference evidence="2 3" key="1">
    <citation type="submission" date="2019-12" db="EMBL/GenBank/DDBJ databases">
        <authorList>
            <person name="Li J."/>
            <person name="Shi Y."/>
            <person name="Xu G."/>
            <person name="Xiao D."/>
            <person name="Ran X."/>
        </authorList>
    </citation>
    <scope>NUCLEOTIDE SEQUENCE [LARGE SCALE GENOMIC DNA]</scope>
    <source>
        <strain evidence="2 3">JCM 15915</strain>
    </source>
</reference>
<name>A0A7K1LIY1_9MICC</name>
<dbReference type="OrthoDB" id="8527479at2"/>
<feature type="compositionally biased region" description="Polar residues" evidence="1">
    <location>
        <begin position="112"/>
        <end position="126"/>
    </location>
</feature>
<comment type="caution">
    <text evidence="2">The sequence shown here is derived from an EMBL/GenBank/DDBJ whole genome shotgun (WGS) entry which is preliminary data.</text>
</comment>
<dbReference type="EMBL" id="WOGT01000003">
    <property type="protein sequence ID" value="MUN54872.1"/>
    <property type="molecule type" value="Genomic_DNA"/>
</dbReference>